<keyword evidence="11" id="KW-1185">Reference proteome</keyword>
<dbReference type="GO" id="GO:0008519">
    <property type="term" value="F:ammonium channel activity"/>
    <property type="evidence" value="ECO:0007669"/>
    <property type="project" value="InterPro"/>
</dbReference>
<evidence type="ECO:0000256" key="6">
    <source>
        <dbReference type="ARBA" id="ARBA00023136"/>
    </source>
</evidence>
<feature type="transmembrane region" description="Helical" evidence="8">
    <location>
        <begin position="288"/>
        <end position="308"/>
    </location>
</feature>
<feature type="transmembrane region" description="Helical" evidence="8">
    <location>
        <begin position="205"/>
        <end position="226"/>
    </location>
</feature>
<feature type="transmembrane region" description="Helical" evidence="8">
    <location>
        <begin position="254"/>
        <end position="276"/>
    </location>
</feature>
<evidence type="ECO:0000256" key="8">
    <source>
        <dbReference type="RuleBase" id="RU362002"/>
    </source>
</evidence>
<evidence type="ECO:0000313" key="10">
    <source>
        <dbReference type="EMBL" id="AIC16471.1"/>
    </source>
</evidence>
<dbReference type="InterPro" id="IPR029020">
    <property type="entry name" value="Ammonium/urea_transptr"/>
</dbReference>
<keyword evidence="3 8" id="KW-0813">Transport</keyword>
<feature type="transmembrane region" description="Helical" evidence="8">
    <location>
        <begin position="320"/>
        <end position="340"/>
    </location>
</feature>
<evidence type="ECO:0000256" key="5">
    <source>
        <dbReference type="ARBA" id="ARBA00022989"/>
    </source>
</evidence>
<sequence>MSKPDWHRLYTIAIVAVAFLVVLGLLQQQHAFAYAPDDPAVPYHCWQTNEDGTFKIVVDNSTGAQSLVPCEINHGDNAWMLTSAALVLMMTPAGLAMFYAGLSRQKNAVNTLHMTFITTGVIAVQWALWGYSLAFGPDAGGYGFIGTLDWAGLQNVLHDVPSDAYGGITGFTIPHMTYMVFQMMFAIITPALIVASMAERMKFSAFIIFIVIWATFVYDFAAHWTWEITAPDNYGRNPGYCNFGWGGCLGALDFAGGTVIHITSGWSGLVIALMLGRRLGYGKVPMEPHNISLVVLGAALLWVGWFGFNAGSAAAAATNATSAFVATQIATGMAAVTWSLISWAHTGRPSTVGAASGAVAGLVAITPASGFVSPMSAIIIGILASIVCYAAVAFKNRRKWDDALDTWGVHGIGGLAGALLTGILAEKRFTPWGDNGLAFGNPAQLYENAAGAFAAVAWAMGLTAAIIKIMDLVWPGGIRVTPKEEEVGLDLSQHGERAYVTE</sequence>
<dbReference type="PROSITE" id="PS01219">
    <property type="entry name" value="AMMONIUM_TRANSP"/>
    <property type="match status" value="1"/>
</dbReference>
<dbReference type="Proteomes" id="UP000027093">
    <property type="component" value="Chromosome"/>
</dbReference>
<evidence type="ECO:0000256" key="4">
    <source>
        <dbReference type="ARBA" id="ARBA00022692"/>
    </source>
</evidence>
<keyword evidence="6 8" id="KW-0472">Membrane</keyword>
<keyword evidence="4 8" id="KW-0812">Transmembrane</keyword>
<reference evidence="10 11" key="1">
    <citation type="journal article" date="2014" name="Int. J. Syst. Evol. Microbiol.">
        <title>Nitrososphaera viennensis gen. nov., sp. nov., an aerobic and mesophilic, ammonia-oxidizing archaeon from soil and a member of the archaeal phylum Thaumarchaeota.</title>
        <authorList>
            <person name="Stieglmeier M."/>
            <person name="Klingl A."/>
            <person name="Alves R.J."/>
            <person name="Rittmann S.K."/>
            <person name="Melcher M."/>
            <person name="Leisch N."/>
            <person name="Schleper C."/>
        </authorList>
    </citation>
    <scope>NUCLEOTIDE SEQUENCE [LARGE SCALE GENOMIC DNA]</scope>
    <source>
        <strain evidence="10">EN76</strain>
    </source>
</reference>
<proteinExistence type="inferred from homology"/>
<dbReference type="PANTHER" id="PTHR43029">
    <property type="entry name" value="AMMONIUM TRANSPORTER MEP2"/>
    <property type="match status" value="1"/>
</dbReference>
<protein>
    <recommendedName>
        <fullName evidence="8">Ammonium transporter</fullName>
    </recommendedName>
</protein>
<dbReference type="SUPFAM" id="SSF111352">
    <property type="entry name" value="Ammonium transporter"/>
    <property type="match status" value="1"/>
</dbReference>
<feature type="transmembrane region" description="Helical" evidence="8">
    <location>
        <begin position="78"/>
        <end position="100"/>
    </location>
</feature>
<evidence type="ECO:0000256" key="1">
    <source>
        <dbReference type="ARBA" id="ARBA00004141"/>
    </source>
</evidence>
<evidence type="ECO:0000256" key="3">
    <source>
        <dbReference type="ARBA" id="ARBA00022448"/>
    </source>
</evidence>
<comment type="subcellular location">
    <subcellularLocation>
        <location evidence="8">Cell membrane</location>
        <topology evidence="8">Multi-pass membrane protein</topology>
    </subcellularLocation>
    <subcellularLocation>
        <location evidence="1">Membrane</location>
        <topology evidence="1">Multi-pass membrane protein</topology>
    </subcellularLocation>
</comment>
<dbReference type="GeneID" id="74947452"/>
<dbReference type="OrthoDB" id="10960at2157"/>
<dbReference type="Gene3D" id="1.10.3430.10">
    <property type="entry name" value="Ammonium transporter AmtB like domains"/>
    <property type="match status" value="1"/>
</dbReference>
<name>A0A060HSP0_9ARCH</name>
<evidence type="ECO:0000256" key="7">
    <source>
        <dbReference type="ARBA" id="ARBA00023177"/>
    </source>
</evidence>
<dbReference type="InterPro" id="IPR001905">
    <property type="entry name" value="Ammonium_transpt"/>
</dbReference>
<dbReference type="PANTHER" id="PTHR43029:SF10">
    <property type="entry name" value="AMMONIUM TRANSPORTER MEP2"/>
    <property type="match status" value="1"/>
</dbReference>
<dbReference type="InterPro" id="IPR024041">
    <property type="entry name" value="NH4_transpt_AmtB-like_dom"/>
</dbReference>
<dbReference type="STRING" id="926571.NVIE_022110"/>
<feature type="transmembrane region" description="Helical" evidence="8">
    <location>
        <begin position="112"/>
        <end position="131"/>
    </location>
</feature>
<dbReference type="AlphaFoldDB" id="A0A060HSP0"/>
<feature type="transmembrane region" description="Helical" evidence="8">
    <location>
        <begin position="179"/>
        <end position="198"/>
    </location>
</feature>
<dbReference type="HOGENOM" id="CLU_000445_33_0_2"/>
<dbReference type="GO" id="GO:0005886">
    <property type="term" value="C:plasma membrane"/>
    <property type="evidence" value="ECO:0007669"/>
    <property type="project" value="UniProtKB-SubCell"/>
</dbReference>
<feature type="transmembrane region" description="Helical" evidence="8">
    <location>
        <begin position="352"/>
        <end position="369"/>
    </location>
</feature>
<dbReference type="NCBIfam" id="TIGR00836">
    <property type="entry name" value="amt"/>
    <property type="match status" value="1"/>
</dbReference>
<feature type="domain" description="Ammonium transporter AmtB-like" evidence="9">
    <location>
        <begin position="78"/>
        <end position="499"/>
    </location>
</feature>
<dbReference type="InterPro" id="IPR018047">
    <property type="entry name" value="Ammonium_transpt_CS"/>
</dbReference>
<dbReference type="KEGG" id="nvn:NVIE_022110"/>
<keyword evidence="5 8" id="KW-1133">Transmembrane helix</keyword>
<accession>A0A060HSP0</accession>
<dbReference type="EMBL" id="CP007536">
    <property type="protein sequence ID" value="AIC16471.1"/>
    <property type="molecule type" value="Genomic_DNA"/>
</dbReference>
<evidence type="ECO:0000256" key="2">
    <source>
        <dbReference type="ARBA" id="ARBA00005887"/>
    </source>
</evidence>
<feature type="transmembrane region" description="Helical" evidence="8">
    <location>
        <begin position="406"/>
        <end position="425"/>
    </location>
</feature>
<gene>
    <name evidence="10" type="primary">amt2</name>
    <name evidence="10" type="ORF">NVIE_022110</name>
</gene>
<evidence type="ECO:0000313" key="11">
    <source>
        <dbReference type="Proteomes" id="UP000027093"/>
    </source>
</evidence>
<feature type="transmembrane region" description="Helical" evidence="8">
    <location>
        <begin position="9"/>
        <end position="26"/>
    </location>
</feature>
<dbReference type="RefSeq" id="WP_075055221.1">
    <property type="nucleotide sequence ID" value="NZ_CP007536.1"/>
</dbReference>
<organism evidence="10 11">
    <name type="scientific">Nitrososphaera viennensis EN76</name>
    <dbReference type="NCBI Taxonomy" id="926571"/>
    <lineage>
        <taxon>Archaea</taxon>
        <taxon>Nitrososphaerota</taxon>
        <taxon>Nitrososphaeria</taxon>
        <taxon>Nitrososphaerales</taxon>
        <taxon>Nitrososphaeraceae</taxon>
        <taxon>Nitrososphaera</taxon>
    </lineage>
</organism>
<dbReference type="Pfam" id="PF00909">
    <property type="entry name" value="Ammonium_transp"/>
    <property type="match status" value="1"/>
</dbReference>
<feature type="transmembrane region" description="Helical" evidence="8">
    <location>
        <begin position="375"/>
        <end position="394"/>
    </location>
</feature>
<evidence type="ECO:0000259" key="9">
    <source>
        <dbReference type="Pfam" id="PF00909"/>
    </source>
</evidence>
<feature type="transmembrane region" description="Helical" evidence="8">
    <location>
        <begin position="445"/>
        <end position="467"/>
    </location>
</feature>
<comment type="similarity">
    <text evidence="2 8">Belongs to the ammonia transporter channel (TC 1.A.11.2) family.</text>
</comment>
<keyword evidence="7 8" id="KW-0924">Ammonia transport</keyword>